<evidence type="ECO:0000256" key="3">
    <source>
        <dbReference type="SAM" id="Phobius"/>
    </source>
</evidence>
<dbReference type="InterPro" id="IPR050491">
    <property type="entry name" value="AmpC-like"/>
</dbReference>
<comment type="subcellular location">
    <subcellularLocation>
        <location evidence="1">Membrane</location>
    </subcellularLocation>
</comment>
<organism evidence="5 6">
    <name type="scientific">Vagococcus fessus</name>
    <dbReference type="NCBI Taxonomy" id="120370"/>
    <lineage>
        <taxon>Bacteria</taxon>
        <taxon>Bacillati</taxon>
        <taxon>Bacillota</taxon>
        <taxon>Bacilli</taxon>
        <taxon>Lactobacillales</taxon>
        <taxon>Enterococcaceae</taxon>
        <taxon>Vagococcus</taxon>
    </lineage>
</organism>
<evidence type="ECO:0000259" key="4">
    <source>
        <dbReference type="Pfam" id="PF00144"/>
    </source>
</evidence>
<accession>A0A430A6F4</accession>
<dbReference type="PANTHER" id="PTHR46825:SF11">
    <property type="entry name" value="PENICILLIN-BINDING PROTEIN 4"/>
    <property type="match status" value="1"/>
</dbReference>
<dbReference type="InterPro" id="IPR001466">
    <property type="entry name" value="Beta-lactam-related"/>
</dbReference>
<dbReference type="GO" id="GO:0016020">
    <property type="term" value="C:membrane"/>
    <property type="evidence" value="ECO:0007669"/>
    <property type="project" value="UniProtKB-SubCell"/>
</dbReference>
<dbReference type="Proteomes" id="UP000287101">
    <property type="component" value="Unassembled WGS sequence"/>
</dbReference>
<dbReference type="EMBL" id="NGJY01000003">
    <property type="protein sequence ID" value="RSU02453.1"/>
    <property type="molecule type" value="Genomic_DNA"/>
</dbReference>
<evidence type="ECO:0000313" key="5">
    <source>
        <dbReference type="EMBL" id="RSU02453.1"/>
    </source>
</evidence>
<dbReference type="OrthoDB" id="2151402at2"/>
<keyword evidence="3" id="KW-0812">Transmembrane</keyword>
<reference evidence="5 6" key="1">
    <citation type="submission" date="2017-05" db="EMBL/GenBank/DDBJ databases">
        <title>Vagococcus spp. assemblies.</title>
        <authorList>
            <person name="Gulvik C.A."/>
        </authorList>
    </citation>
    <scope>NUCLEOTIDE SEQUENCE [LARGE SCALE GENOMIC DNA]</scope>
    <source>
        <strain evidence="5 6">CCUG 41755</strain>
    </source>
</reference>
<dbReference type="Pfam" id="PF00144">
    <property type="entry name" value="Beta-lactamase"/>
    <property type="match status" value="1"/>
</dbReference>
<protein>
    <recommendedName>
        <fullName evidence="4">Beta-lactamase-related domain-containing protein</fullName>
    </recommendedName>
</protein>
<keyword evidence="6" id="KW-1185">Reference proteome</keyword>
<keyword evidence="2 3" id="KW-0472">Membrane</keyword>
<comment type="caution">
    <text evidence="5">The sequence shown here is derived from an EMBL/GenBank/DDBJ whole genome shotgun (WGS) entry which is preliminary data.</text>
</comment>
<name>A0A430A6F4_9ENTE</name>
<keyword evidence="3" id="KW-1133">Transmembrane helix</keyword>
<feature type="domain" description="Beta-lactamase-related" evidence="4">
    <location>
        <begin position="102"/>
        <end position="388"/>
    </location>
</feature>
<dbReference type="InterPro" id="IPR012338">
    <property type="entry name" value="Beta-lactam/transpept-like"/>
</dbReference>
<dbReference type="AlphaFoldDB" id="A0A430A6F4"/>
<dbReference type="SUPFAM" id="SSF56601">
    <property type="entry name" value="beta-lactamase/transpeptidase-like"/>
    <property type="match status" value="1"/>
</dbReference>
<evidence type="ECO:0000256" key="1">
    <source>
        <dbReference type="ARBA" id="ARBA00004370"/>
    </source>
</evidence>
<gene>
    <name evidence="5" type="ORF">CBF31_08775</name>
</gene>
<dbReference type="RefSeq" id="WP_126832121.1">
    <property type="nucleotide sequence ID" value="NZ_CBCRYB010000009.1"/>
</dbReference>
<sequence length="407" mass="46487">MKQRNTILFSKRKLSVIFLLFMLVIFLVGKLLLEKQQNRFDIKLSQLHHDIESLKTENNQLKQTTSSPDANDANAQIENSLTADYPDLKKEIIDTLTHANTSGTILAIKNNHLFLNEGLNYSNKELKKQNTGDSEFMMASIQKTFTATAIMLLVENDKLSLSTPLSTFYPDIPNSDTITIRQLLDMTSGLVVDSYPKKALNEEDALAEIINHIRYQEPSLKWHYSAVNYNLLAGIISKLTYKSYEDFIKEAILQPLNLKQTGFYTTFNTLPNKTTAYYGTSHSPYKKVSPILKQYYTAEIGTGNMYTSTLDLLTYFKKLINGDLLRKNNLKTLWTNQPQKYFYTYASGVYHNDGYFYSHGILRGYESSAYFTSDGENGIIFLSNSYNKTHPTQKIIQGLFNKITANK</sequence>
<proteinExistence type="predicted"/>
<evidence type="ECO:0000313" key="6">
    <source>
        <dbReference type="Proteomes" id="UP000287101"/>
    </source>
</evidence>
<evidence type="ECO:0000256" key="2">
    <source>
        <dbReference type="ARBA" id="ARBA00023136"/>
    </source>
</evidence>
<dbReference type="PANTHER" id="PTHR46825">
    <property type="entry name" value="D-ALANYL-D-ALANINE-CARBOXYPEPTIDASE/ENDOPEPTIDASE AMPH"/>
    <property type="match status" value="1"/>
</dbReference>
<dbReference type="Gene3D" id="3.40.710.10">
    <property type="entry name" value="DD-peptidase/beta-lactamase superfamily"/>
    <property type="match status" value="1"/>
</dbReference>
<feature type="transmembrane region" description="Helical" evidence="3">
    <location>
        <begin position="12"/>
        <end position="33"/>
    </location>
</feature>